<comment type="caution">
    <text evidence="6">The sequence shown here is derived from an EMBL/GenBank/DDBJ whole genome shotgun (WGS) entry which is preliminary data.</text>
</comment>
<keyword evidence="7" id="KW-1185">Reference proteome</keyword>
<evidence type="ECO:0000256" key="2">
    <source>
        <dbReference type="ARBA" id="ARBA00023125"/>
    </source>
</evidence>
<evidence type="ECO:0000256" key="3">
    <source>
        <dbReference type="ARBA" id="ARBA00023163"/>
    </source>
</evidence>
<dbReference type="PANTHER" id="PTHR30055:SF243">
    <property type="entry name" value="HTH-TYPE TRANSCRIPTIONAL REGULATOR RV1816"/>
    <property type="match status" value="1"/>
</dbReference>
<evidence type="ECO:0000259" key="5">
    <source>
        <dbReference type="PROSITE" id="PS50977"/>
    </source>
</evidence>
<evidence type="ECO:0000256" key="1">
    <source>
        <dbReference type="ARBA" id="ARBA00023015"/>
    </source>
</evidence>
<dbReference type="Proteomes" id="UP001595844">
    <property type="component" value="Unassembled WGS sequence"/>
</dbReference>
<proteinExistence type="predicted"/>
<dbReference type="Gene3D" id="1.10.357.10">
    <property type="entry name" value="Tetracycline Repressor, domain 2"/>
    <property type="match status" value="1"/>
</dbReference>
<reference evidence="7" key="1">
    <citation type="journal article" date="2019" name="Int. J. Syst. Evol. Microbiol.">
        <title>The Global Catalogue of Microorganisms (GCM) 10K type strain sequencing project: providing services to taxonomists for standard genome sequencing and annotation.</title>
        <authorList>
            <consortium name="The Broad Institute Genomics Platform"/>
            <consortium name="The Broad Institute Genome Sequencing Center for Infectious Disease"/>
            <person name="Wu L."/>
            <person name="Ma J."/>
        </authorList>
    </citation>
    <scope>NUCLEOTIDE SEQUENCE [LARGE SCALE GENOMIC DNA]</scope>
    <source>
        <strain evidence="7">IBRC-M 10490</strain>
    </source>
</reference>
<gene>
    <name evidence="6" type="ORF">ACFO5K_03970</name>
</gene>
<evidence type="ECO:0000256" key="4">
    <source>
        <dbReference type="PROSITE-ProRule" id="PRU00335"/>
    </source>
</evidence>
<protein>
    <submittedName>
        <fullName evidence="6">TetR/AcrR family transcriptional regulator</fullName>
    </submittedName>
</protein>
<dbReference type="InterPro" id="IPR025996">
    <property type="entry name" value="MT1864/Rv1816-like_C"/>
</dbReference>
<feature type="DNA-binding region" description="H-T-H motif" evidence="4">
    <location>
        <begin position="37"/>
        <end position="56"/>
    </location>
</feature>
<dbReference type="EMBL" id="JBHSDL010000005">
    <property type="protein sequence ID" value="MFC4373251.1"/>
    <property type="molecule type" value="Genomic_DNA"/>
</dbReference>
<dbReference type="InterPro" id="IPR036271">
    <property type="entry name" value="Tet_transcr_reg_TetR-rel_C_sf"/>
</dbReference>
<keyword evidence="2 4" id="KW-0238">DNA-binding</keyword>
<dbReference type="PANTHER" id="PTHR30055">
    <property type="entry name" value="HTH-TYPE TRANSCRIPTIONAL REGULATOR RUTR"/>
    <property type="match status" value="1"/>
</dbReference>
<dbReference type="InterPro" id="IPR001647">
    <property type="entry name" value="HTH_TetR"/>
</dbReference>
<dbReference type="RefSeq" id="WP_378555832.1">
    <property type="nucleotide sequence ID" value="NZ_JBHSDL010000005.1"/>
</dbReference>
<accession>A0ABV8VBF3</accession>
<dbReference type="Pfam" id="PF13305">
    <property type="entry name" value="TetR_C_33"/>
    <property type="match status" value="1"/>
</dbReference>
<dbReference type="PROSITE" id="PS50977">
    <property type="entry name" value="HTH_TETR_2"/>
    <property type="match status" value="1"/>
</dbReference>
<evidence type="ECO:0000313" key="7">
    <source>
        <dbReference type="Proteomes" id="UP001595844"/>
    </source>
</evidence>
<dbReference type="SUPFAM" id="SSF46689">
    <property type="entry name" value="Homeodomain-like"/>
    <property type="match status" value="1"/>
</dbReference>
<evidence type="ECO:0000313" key="6">
    <source>
        <dbReference type="EMBL" id="MFC4373251.1"/>
    </source>
</evidence>
<feature type="domain" description="HTH tetR-type" evidence="5">
    <location>
        <begin position="14"/>
        <end position="74"/>
    </location>
</feature>
<organism evidence="6 7">
    <name type="scientific">Nocardia halotolerans</name>
    <dbReference type="NCBI Taxonomy" id="1755878"/>
    <lineage>
        <taxon>Bacteria</taxon>
        <taxon>Bacillati</taxon>
        <taxon>Actinomycetota</taxon>
        <taxon>Actinomycetes</taxon>
        <taxon>Mycobacteriales</taxon>
        <taxon>Nocardiaceae</taxon>
        <taxon>Nocardia</taxon>
    </lineage>
</organism>
<keyword evidence="3" id="KW-0804">Transcription</keyword>
<keyword evidence="1" id="KW-0805">Transcription regulation</keyword>
<dbReference type="Pfam" id="PF00440">
    <property type="entry name" value="TetR_N"/>
    <property type="match status" value="1"/>
</dbReference>
<dbReference type="SUPFAM" id="SSF48498">
    <property type="entry name" value="Tetracyclin repressor-like, C-terminal domain"/>
    <property type="match status" value="1"/>
</dbReference>
<name>A0ABV8VBF3_9NOCA</name>
<sequence length="237" mass="25193">MSTDQPGPRARARAQTIADIKRIGREHLASQGAAALSLRAVARELGVVSSAVYRYVRSRDELLTMLVVDGYNALGDAVDAALVDAPADPATRFRVAARAVRAWALAEPAWYGLLFGTPVPGYRAPAADTVAPGVRVVAALLAIIDDAYRGDRLAPPANRSAVSARTSADFAAIRAEFGLTAPDWLIAAALAAWTGLFGAVTFDAFDMYGRDTFTDRAEVFELQVEGLLRMLGFVPGD</sequence>
<dbReference type="InterPro" id="IPR050109">
    <property type="entry name" value="HTH-type_TetR-like_transc_reg"/>
</dbReference>
<dbReference type="InterPro" id="IPR009057">
    <property type="entry name" value="Homeodomain-like_sf"/>
</dbReference>